<feature type="non-terminal residue" evidence="2">
    <location>
        <position position="136"/>
    </location>
</feature>
<feature type="compositionally biased region" description="Acidic residues" evidence="1">
    <location>
        <begin position="8"/>
        <end position="17"/>
    </location>
</feature>
<organism evidence="2">
    <name type="scientific">Arion vulgaris</name>
    <dbReference type="NCBI Taxonomy" id="1028688"/>
    <lineage>
        <taxon>Eukaryota</taxon>
        <taxon>Metazoa</taxon>
        <taxon>Spiralia</taxon>
        <taxon>Lophotrochozoa</taxon>
        <taxon>Mollusca</taxon>
        <taxon>Gastropoda</taxon>
        <taxon>Heterobranchia</taxon>
        <taxon>Euthyneura</taxon>
        <taxon>Panpulmonata</taxon>
        <taxon>Eupulmonata</taxon>
        <taxon>Stylommatophora</taxon>
        <taxon>Helicina</taxon>
        <taxon>Arionoidea</taxon>
        <taxon>Arionidae</taxon>
        <taxon>Arion</taxon>
    </lineage>
</organism>
<proteinExistence type="predicted"/>
<feature type="region of interest" description="Disordered" evidence="1">
    <location>
        <begin position="1"/>
        <end position="63"/>
    </location>
</feature>
<gene>
    <name evidence="2" type="primary">ORF218300</name>
</gene>
<evidence type="ECO:0000313" key="2">
    <source>
        <dbReference type="EMBL" id="CEK98287.1"/>
    </source>
</evidence>
<feature type="compositionally biased region" description="Polar residues" evidence="1">
    <location>
        <begin position="42"/>
        <end position="52"/>
    </location>
</feature>
<dbReference type="EMBL" id="HACG01051416">
    <property type="protein sequence ID" value="CEK98287.1"/>
    <property type="molecule type" value="Transcribed_RNA"/>
</dbReference>
<name>A0A0B7BZB0_9EUPU</name>
<sequence>MNLNTALEDLESNDYETDEGRSERTRLLMPEVEVRHRGPLANYQNEDVSATSDDNEEEQSPMSKHLRGFNRSVSVASLRFENGEPITQPRNPVRTLSTFAGVFAPVAVSQFSSLLFLRPGFVVGNSGLLETYSQLV</sequence>
<protein>
    <submittedName>
        <fullName evidence="2">Uncharacterized protein</fullName>
    </submittedName>
</protein>
<evidence type="ECO:0000256" key="1">
    <source>
        <dbReference type="SAM" id="MobiDB-lite"/>
    </source>
</evidence>
<feature type="compositionally biased region" description="Basic and acidic residues" evidence="1">
    <location>
        <begin position="18"/>
        <end position="36"/>
    </location>
</feature>
<dbReference type="AlphaFoldDB" id="A0A0B7BZB0"/>
<accession>A0A0B7BZB0</accession>
<reference evidence="2" key="1">
    <citation type="submission" date="2014-12" db="EMBL/GenBank/DDBJ databases">
        <title>Insight into the proteome of Arion vulgaris.</title>
        <authorList>
            <person name="Aradska J."/>
            <person name="Bulat T."/>
            <person name="Smidak R."/>
            <person name="Sarate P."/>
            <person name="Gangsoo J."/>
            <person name="Sialana F."/>
            <person name="Bilban M."/>
            <person name="Lubec G."/>
        </authorList>
    </citation>
    <scope>NUCLEOTIDE SEQUENCE</scope>
    <source>
        <tissue evidence="2">Skin</tissue>
    </source>
</reference>